<reference evidence="2 3" key="1">
    <citation type="journal article" date="2019" name="Sci. Rep.">
        <title>Orb-weaving spider Araneus ventricosus genome elucidates the spidroin gene catalogue.</title>
        <authorList>
            <person name="Kono N."/>
            <person name="Nakamura H."/>
            <person name="Ohtoshi R."/>
            <person name="Moran D.A.P."/>
            <person name="Shinohara A."/>
            <person name="Yoshida Y."/>
            <person name="Fujiwara M."/>
            <person name="Mori M."/>
            <person name="Tomita M."/>
            <person name="Arakawa K."/>
        </authorList>
    </citation>
    <scope>NUCLEOTIDE SEQUENCE [LARGE SCALE GENOMIC DNA]</scope>
</reference>
<protein>
    <submittedName>
        <fullName evidence="2">Uncharacterized protein</fullName>
    </submittedName>
</protein>
<keyword evidence="3" id="KW-1185">Reference proteome</keyword>
<feature type="transmembrane region" description="Helical" evidence="1">
    <location>
        <begin position="115"/>
        <end position="136"/>
    </location>
</feature>
<sequence>MGCLKENEFHIQSHPSKPIPKERIFCQTQHLSCESKRVLPWDLFLPNEKISRMKFGIKNIILGSVLVLLLVSVGFQAYVMIGIRGAKKFEYNATTKLISVEGVNAVDYWKNNSTFFIGPTAMNLIAMGLLATLFIMA</sequence>
<organism evidence="2 3">
    <name type="scientific">Araneus ventricosus</name>
    <name type="common">Orbweaver spider</name>
    <name type="synonym">Epeira ventricosa</name>
    <dbReference type="NCBI Taxonomy" id="182803"/>
    <lineage>
        <taxon>Eukaryota</taxon>
        <taxon>Metazoa</taxon>
        <taxon>Ecdysozoa</taxon>
        <taxon>Arthropoda</taxon>
        <taxon>Chelicerata</taxon>
        <taxon>Arachnida</taxon>
        <taxon>Araneae</taxon>
        <taxon>Araneomorphae</taxon>
        <taxon>Entelegynae</taxon>
        <taxon>Araneoidea</taxon>
        <taxon>Araneidae</taxon>
        <taxon>Araneus</taxon>
    </lineage>
</organism>
<keyword evidence="1" id="KW-1133">Transmembrane helix</keyword>
<dbReference type="AlphaFoldDB" id="A0A4Y2C011"/>
<dbReference type="Proteomes" id="UP000499080">
    <property type="component" value="Unassembled WGS sequence"/>
</dbReference>
<evidence type="ECO:0000256" key="1">
    <source>
        <dbReference type="SAM" id="Phobius"/>
    </source>
</evidence>
<name>A0A4Y2C011_ARAVE</name>
<feature type="transmembrane region" description="Helical" evidence="1">
    <location>
        <begin position="60"/>
        <end position="81"/>
    </location>
</feature>
<gene>
    <name evidence="2" type="ORF">AVEN_273693_1</name>
</gene>
<accession>A0A4Y2C011</accession>
<comment type="caution">
    <text evidence="2">The sequence shown here is derived from an EMBL/GenBank/DDBJ whole genome shotgun (WGS) entry which is preliminary data.</text>
</comment>
<evidence type="ECO:0000313" key="2">
    <source>
        <dbReference type="EMBL" id="GBL97409.1"/>
    </source>
</evidence>
<evidence type="ECO:0000313" key="3">
    <source>
        <dbReference type="Proteomes" id="UP000499080"/>
    </source>
</evidence>
<keyword evidence="1" id="KW-0472">Membrane</keyword>
<proteinExistence type="predicted"/>
<dbReference type="EMBL" id="BGPR01161447">
    <property type="protein sequence ID" value="GBL97409.1"/>
    <property type="molecule type" value="Genomic_DNA"/>
</dbReference>
<keyword evidence="1" id="KW-0812">Transmembrane</keyword>